<keyword evidence="4 10" id="KW-0067">ATP-binding</keyword>
<dbReference type="Gene3D" id="1.20.1560.10">
    <property type="entry name" value="ABC transporter type 1, transmembrane domain"/>
    <property type="match status" value="1"/>
</dbReference>
<feature type="transmembrane region" description="Helical" evidence="7">
    <location>
        <begin position="61"/>
        <end position="83"/>
    </location>
</feature>
<dbReference type="CDD" id="cd03251">
    <property type="entry name" value="ABCC_MsbA"/>
    <property type="match status" value="1"/>
</dbReference>
<dbReference type="InterPro" id="IPR011527">
    <property type="entry name" value="ABC1_TM_dom"/>
</dbReference>
<keyword evidence="2 7" id="KW-0812">Transmembrane</keyword>
<proteinExistence type="predicted"/>
<reference evidence="10 11" key="1">
    <citation type="submission" date="2010-08" db="EMBL/GenBank/DDBJ databases">
        <authorList>
            <person name="Harkins D.M."/>
            <person name="Madupu R."/>
            <person name="Durkin A.S."/>
            <person name="Torralba M."/>
            <person name="Methe B."/>
            <person name="Sutton G.G."/>
            <person name="Nelson K.E."/>
        </authorList>
    </citation>
    <scope>NUCLEOTIDE SEQUENCE [LARGE SCALE GENOMIC DNA]</scope>
    <source>
        <strain evidence="10 11">DSM 17678</strain>
    </source>
</reference>
<evidence type="ECO:0000259" key="8">
    <source>
        <dbReference type="PROSITE" id="PS50893"/>
    </source>
</evidence>
<dbReference type="GO" id="GO:0015421">
    <property type="term" value="F:ABC-type oligopeptide transporter activity"/>
    <property type="evidence" value="ECO:0007669"/>
    <property type="project" value="TreeGrafter"/>
</dbReference>
<accession>E0E333</accession>
<dbReference type="PROSITE" id="PS50893">
    <property type="entry name" value="ABC_TRANSPORTER_2"/>
    <property type="match status" value="1"/>
</dbReference>
<evidence type="ECO:0000259" key="9">
    <source>
        <dbReference type="PROSITE" id="PS50929"/>
    </source>
</evidence>
<dbReference type="Proteomes" id="UP000003244">
    <property type="component" value="Unassembled WGS sequence"/>
</dbReference>
<dbReference type="SUPFAM" id="SSF52540">
    <property type="entry name" value="P-loop containing nucleoside triphosphate hydrolases"/>
    <property type="match status" value="1"/>
</dbReference>
<dbReference type="STRING" id="596315.HMPREF0634_0294"/>
<dbReference type="RefSeq" id="WP_007789496.1">
    <property type="nucleotide sequence ID" value="NZ_ADGQ01000051.1"/>
</dbReference>
<dbReference type="SUPFAM" id="SSF90123">
    <property type="entry name" value="ABC transporter transmembrane region"/>
    <property type="match status" value="1"/>
</dbReference>
<keyword evidence="11" id="KW-1185">Reference proteome</keyword>
<sequence>MSNIGLIKSVIPYFKKYKNILFIDLLCAGLTTASEMVLPLILRYMTNIGIADAGSLTLQLITRIAVLFILIKCVELVAVYYMASIGHIMGAKIETDMRFDMYKHLQTMSDNFYNETKVGQIMSRMTNDLFDITEFAHHCPEEYFIGFIKICISFVILFNINMPLTLAVYLMIPVMFISSSRFKNSMRREQKKQRVHVGDLNSSIEDSILGIKVVKSFANEDIELKKFEKDNSKFLSIKKLFYKSMAGFNTVNRSIDGLMYFIVIVFGGYQMMKGRLVPGDMLAYIMYVSTLLLTVKRIVEFTEQFQKGMTGIERFNEIMSLEPEIVDSPNAIDLTDVRGDIEFKNVSFKYNEKLDYVLDNFNLDIHAGKNIALVGPSGGGKTTVCALIPRFYDVTKGGIYVDGKNIKDLSLHSLRNNIGIVQQDVYLFSGTIMENIRYGKPDATKEEIVEAAKLASAYDFIMELEHGFDTYVGERGVKLSGGQKQRISIARVFLKNPPILILDEATSALDNNSEAVIQESLEVLSKGRTTITIAHRLTTIQNADLIVVMTADGIIEKGNHQELMENKAYYYNLYTKAGQ</sequence>
<dbReference type="InterPro" id="IPR027417">
    <property type="entry name" value="P-loop_NTPase"/>
</dbReference>
<comment type="subcellular location">
    <subcellularLocation>
        <location evidence="1">Cell membrane</location>
        <topology evidence="1">Multi-pass membrane protein</topology>
    </subcellularLocation>
</comment>
<dbReference type="InterPro" id="IPR003593">
    <property type="entry name" value="AAA+_ATPase"/>
</dbReference>
<gene>
    <name evidence="10" type="ORF">HMPREF0634_0294</name>
</gene>
<feature type="domain" description="ABC transmembrane type-1" evidence="9">
    <location>
        <begin position="22"/>
        <end position="307"/>
    </location>
</feature>
<protein>
    <submittedName>
        <fullName evidence="10">ABC transporter, ATP-binding protein</fullName>
    </submittedName>
</protein>
<dbReference type="Pfam" id="PF00664">
    <property type="entry name" value="ABC_membrane"/>
    <property type="match status" value="1"/>
</dbReference>
<dbReference type="OrthoDB" id="9762778at2"/>
<dbReference type="PROSITE" id="PS50929">
    <property type="entry name" value="ABC_TM1F"/>
    <property type="match status" value="1"/>
</dbReference>
<dbReference type="FunFam" id="3.40.50.300:FF:000218">
    <property type="entry name" value="Multidrug ABC transporter ATP-binding protein"/>
    <property type="match status" value="1"/>
</dbReference>
<dbReference type="InterPro" id="IPR003439">
    <property type="entry name" value="ABC_transporter-like_ATP-bd"/>
</dbReference>
<evidence type="ECO:0000256" key="2">
    <source>
        <dbReference type="ARBA" id="ARBA00022692"/>
    </source>
</evidence>
<dbReference type="PANTHER" id="PTHR43394">
    <property type="entry name" value="ATP-DEPENDENT PERMEASE MDL1, MITOCHONDRIAL"/>
    <property type="match status" value="1"/>
</dbReference>
<name>E0E333_9FIRM</name>
<dbReference type="CDD" id="cd18549">
    <property type="entry name" value="ABC_6TM_YwjA_like"/>
    <property type="match status" value="1"/>
</dbReference>
<evidence type="ECO:0000256" key="4">
    <source>
        <dbReference type="ARBA" id="ARBA00022840"/>
    </source>
</evidence>
<dbReference type="Pfam" id="PF00005">
    <property type="entry name" value="ABC_tran"/>
    <property type="match status" value="1"/>
</dbReference>
<feature type="transmembrane region" description="Helical" evidence="7">
    <location>
        <begin position="21"/>
        <end position="41"/>
    </location>
</feature>
<keyword evidence="6 7" id="KW-0472">Membrane</keyword>
<evidence type="ECO:0000256" key="7">
    <source>
        <dbReference type="SAM" id="Phobius"/>
    </source>
</evidence>
<dbReference type="Gene3D" id="3.40.50.300">
    <property type="entry name" value="P-loop containing nucleotide triphosphate hydrolases"/>
    <property type="match status" value="1"/>
</dbReference>
<dbReference type="PROSITE" id="PS00211">
    <property type="entry name" value="ABC_TRANSPORTER_1"/>
    <property type="match status" value="1"/>
</dbReference>
<dbReference type="GO" id="GO:0005886">
    <property type="term" value="C:plasma membrane"/>
    <property type="evidence" value="ECO:0007669"/>
    <property type="project" value="UniProtKB-SubCell"/>
</dbReference>
<feature type="transmembrane region" description="Helical" evidence="7">
    <location>
        <begin position="166"/>
        <end position="182"/>
    </location>
</feature>
<evidence type="ECO:0000256" key="3">
    <source>
        <dbReference type="ARBA" id="ARBA00022741"/>
    </source>
</evidence>
<evidence type="ECO:0000256" key="1">
    <source>
        <dbReference type="ARBA" id="ARBA00004651"/>
    </source>
</evidence>
<evidence type="ECO:0000256" key="5">
    <source>
        <dbReference type="ARBA" id="ARBA00022989"/>
    </source>
</evidence>
<dbReference type="PANTHER" id="PTHR43394:SF1">
    <property type="entry name" value="ATP-BINDING CASSETTE SUB-FAMILY B MEMBER 10, MITOCHONDRIAL"/>
    <property type="match status" value="1"/>
</dbReference>
<dbReference type="InterPro" id="IPR039421">
    <property type="entry name" value="Type_1_exporter"/>
</dbReference>
<evidence type="ECO:0000256" key="6">
    <source>
        <dbReference type="ARBA" id="ARBA00023136"/>
    </source>
</evidence>
<evidence type="ECO:0000313" key="10">
    <source>
        <dbReference type="EMBL" id="EFM64693.1"/>
    </source>
</evidence>
<dbReference type="GO" id="GO:0016887">
    <property type="term" value="F:ATP hydrolysis activity"/>
    <property type="evidence" value="ECO:0007669"/>
    <property type="project" value="InterPro"/>
</dbReference>
<dbReference type="InterPro" id="IPR017871">
    <property type="entry name" value="ABC_transporter-like_CS"/>
</dbReference>
<comment type="caution">
    <text evidence="10">The sequence shown here is derived from an EMBL/GenBank/DDBJ whole genome shotgun (WGS) entry which is preliminary data.</text>
</comment>
<dbReference type="EMBL" id="ADGQ01000051">
    <property type="protein sequence ID" value="EFM64693.1"/>
    <property type="molecule type" value="Genomic_DNA"/>
</dbReference>
<dbReference type="GO" id="GO:0005524">
    <property type="term" value="F:ATP binding"/>
    <property type="evidence" value="ECO:0007669"/>
    <property type="project" value="UniProtKB-KW"/>
</dbReference>
<feature type="domain" description="ABC transporter" evidence="8">
    <location>
        <begin position="341"/>
        <end position="576"/>
    </location>
</feature>
<dbReference type="AlphaFoldDB" id="E0E333"/>
<dbReference type="eggNOG" id="COG1132">
    <property type="taxonomic scope" value="Bacteria"/>
</dbReference>
<keyword evidence="3" id="KW-0547">Nucleotide-binding</keyword>
<organism evidence="10 11">
    <name type="scientific">Peptostreptococcus stomatis DSM 17678</name>
    <dbReference type="NCBI Taxonomy" id="596315"/>
    <lineage>
        <taxon>Bacteria</taxon>
        <taxon>Bacillati</taxon>
        <taxon>Bacillota</taxon>
        <taxon>Clostridia</taxon>
        <taxon>Peptostreptococcales</taxon>
        <taxon>Peptostreptococcaceae</taxon>
        <taxon>Peptostreptococcus</taxon>
    </lineage>
</organism>
<keyword evidence="5 7" id="KW-1133">Transmembrane helix</keyword>
<dbReference type="SMART" id="SM00382">
    <property type="entry name" value="AAA"/>
    <property type="match status" value="1"/>
</dbReference>
<dbReference type="InterPro" id="IPR036640">
    <property type="entry name" value="ABC1_TM_sf"/>
</dbReference>
<dbReference type="GeneID" id="84800670"/>
<evidence type="ECO:0000313" key="11">
    <source>
        <dbReference type="Proteomes" id="UP000003244"/>
    </source>
</evidence>